<dbReference type="InterPro" id="IPR045191">
    <property type="entry name" value="MBR1/2-like"/>
</dbReference>
<feature type="compositionally biased region" description="Basic and acidic residues" evidence="9">
    <location>
        <begin position="126"/>
        <end position="185"/>
    </location>
</feature>
<dbReference type="Proteomes" id="UP000002009">
    <property type="component" value="Chromosome 8"/>
</dbReference>
<evidence type="ECO:0000256" key="4">
    <source>
        <dbReference type="ARBA" id="ARBA00022723"/>
    </source>
</evidence>
<reference evidence="11 12" key="1">
    <citation type="journal article" date="2009" name="Science">
        <title>Green evolution and dynamic adaptations revealed by genomes of the marine picoeukaryotes Micromonas.</title>
        <authorList>
            <person name="Worden A.Z."/>
            <person name="Lee J.H."/>
            <person name="Mock T."/>
            <person name="Rouze P."/>
            <person name="Simmons M.P."/>
            <person name="Aerts A.L."/>
            <person name="Allen A.E."/>
            <person name="Cuvelier M.L."/>
            <person name="Derelle E."/>
            <person name="Everett M.V."/>
            <person name="Foulon E."/>
            <person name="Grimwood J."/>
            <person name="Gundlach H."/>
            <person name="Henrissat B."/>
            <person name="Napoli C."/>
            <person name="McDonald S.M."/>
            <person name="Parker M.S."/>
            <person name="Rombauts S."/>
            <person name="Salamov A."/>
            <person name="Von Dassow P."/>
            <person name="Badger J.H."/>
            <person name="Coutinho P.M."/>
            <person name="Demir E."/>
            <person name="Dubchak I."/>
            <person name="Gentemann C."/>
            <person name="Eikrem W."/>
            <person name="Gready J.E."/>
            <person name="John U."/>
            <person name="Lanier W."/>
            <person name="Lindquist E.A."/>
            <person name="Lucas S."/>
            <person name="Mayer K.F."/>
            <person name="Moreau H."/>
            <person name="Not F."/>
            <person name="Otillar R."/>
            <person name="Panaud O."/>
            <person name="Pangilinan J."/>
            <person name="Paulsen I."/>
            <person name="Piegu B."/>
            <person name="Poliakov A."/>
            <person name="Robbens S."/>
            <person name="Schmutz J."/>
            <person name="Toulza E."/>
            <person name="Wyss T."/>
            <person name="Zelensky A."/>
            <person name="Zhou K."/>
            <person name="Armbrust E.V."/>
            <person name="Bhattacharya D."/>
            <person name="Goodenough U.W."/>
            <person name="Van de Peer Y."/>
            <person name="Grigoriev I.V."/>
        </authorList>
    </citation>
    <scope>NUCLEOTIDE SEQUENCE [LARGE SCALE GENOMIC DNA]</scope>
    <source>
        <strain evidence="12">RCC299 / NOUM17</strain>
    </source>
</reference>
<keyword evidence="4" id="KW-0479">Metal-binding</keyword>
<gene>
    <name evidence="11" type="ORF">MICPUN_60573</name>
</gene>
<keyword evidence="7" id="KW-0862">Zinc</keyword>
<accession>C1FFN1</accession>
<feature type="compositionally biased region" description="Acidic residues" evidence="9">
    <location>
        <begin position="43"/>
        <end position="59"/>
    </location>
</feature>
<dbReference type="SUPFAM" id="SSF57850">
    <property type="entry name" value="RING/U-box"/>
    <property type="match status" value="1"/>
</dbReference>
<evidence type="ECO:0000256" key="8">
    <source>
        <dbReference type="PROSITE-ProRule" id="PRU00175"/>
    </source>
</evidence>
<dbReference type="GeneID" id="8245489"/>
<dbReference type="Pfam" id="PF13639">
    <property type="entry name" value="zf-RING_2"/>
    <property type="match status" value="1"/>
</dbReference>
<dbReference type="PANTHER" id="PTHR22937">
    <property type="entry name" value="E3 UBIQUITIN-PROTEIN LIGASE RNF165"/>
    <property type="match status" value="1"/>
</dbReference>
<dbReference type="SMART" id="SM00184">
    <property type="entry name" value="RING"/>
    <property type="match status" value="1"/>
</dbReference>
<dbReference type="InParanoid" id="C1FFN1"/>
<evidence type="ECO:0000313" key="11">
    <source>
        <dbReference type="EMBL" id="ACO69111.1"/>
    </source>
</evidence>
<keyword evidence="12" id="KW-1185">Reference proteome</keyword>
<proteinExistence type="predicted"/>
<keyword evidence="6" id="KW-0833">Ubl conjugation pathway</keyword>
<dbReference type="STRING" id="296587.C1FFN1"/>
<keyword evidence="5 8" id="KW-0863">Zinc-finger</keyword>
<dbReference type="InterPro" id="IPR013083">
    <property type="entry name" value="Znf_RING/FYVE/PHD"/>
</dbReference>
<evidence type="ECO:0000256" key="3">
    <source>
        <dbReference type="ARBA" id="ARBA00022679"/>
    </source>
</evidence>
<dbReference type="GO" id="GO:0061630">
    <property type="term" value="F:ubiquitin protein ligase activity"/>
    <property type="evidence" value="ECO:0007669"/>
    <property type="project" value="UniProtKB-EC"/>
</dbReference>
<evidence type="ECO:0000259" key="10">
    <source>
        <dbReference type="PROSITE" id="PS50089"/>
    </source>
</evidence>
<protein>
    <recommendedName>
        <fullName evidence="2">RING-type E3 ubiquitin transferase</fullName>
        <ecNumber evidence="2">2.3.2.27</ecNumber>
    </recommendedName>
</protein>
<feature type="domain" description="RING-type" evidence="10">
    <location>
        <begin position="352"/>
        <end position="393"/>
    </location>
</feature>
<evidence type="ECO:0000256" key="5">
    <source>
        <dbReference type="ARBA" id="ARBA00022771"/>
    </source>
</evidence>
<dbReference type="eggNOG" id="KOG0800">
    <property type="taxonomic scope" value="Eukaryota"/>
</dbReference>
<dbReference type="EMBL" id="CP001575">
    <property type="protein sequence ID" value="ACO69111.1"/>
    <property type="molecule type" value="Genomic_DNA"/>
</dbReference>
<feature type="region of interest" description="Disordered" evidence="9">
    <location>
        <begin position="18"/>
        <end position="73"/>
    </location>
</feature>
<organism evidence="11 12">
    <name type="scientific">Micromonas commoda (strain RCC299 / NOUM17 / CCMP2709)</name>
    <name type="common">Picoplanktonic green alga</name>
    <dbReference type="NCBI Taxonomy" id="296587"/>
    <lineage>
        <taxon>Eukaryota</taxon>
        <taxon>Viridiplantae</taxon>
        <taxon>Chlorophyta</taxon>
        <taxon>Mamiellophyceae</taxon>
        <taxon>Mamiellales</taxon>
        <taxon>Mamiellaceae</taxon>
        <taxon>Micromonas</taxon>
    </lineage>
</organism>
<dbReference type="KEGG" id="mis:MICPUN_60573"/>
<evidence type="ECO:0000256" key="9">
    <source>
        <dbReference type="SAM" id="MobiDB-lite"/>
    </source>
</evidence>
<dbReference type="Gene3D" id="3.30.40.10">
    <property type="entry name" value="Zinc/RING finger domain, C3HC4 (zinc finger)"/>
    <property type="match status" value="1"/>
</dbReference>
<dbReference type="AlphaFoldDB" id="C1FFN1"/>
<dbReference type="InterPro" id="IPR001841">
    <property type="entry name" value="Znf_RING"/>
</dbReference>
<dbReference type="GO" id="GO:0008270">
    <property type="term" value="F:zinc ion binding"/>
    <property type="evidence" value="ECO:0007669"/>
    <property type="project" value="UniProtKB-KW"/>
</dbReference>
<name>C1FFN1_MICCC</name>
<evidence type="ECO:0000256" key="7">
    <source>
        <dbReference type="ARBA" id="ARBA00022833"/>
    </source>
</evidence>
<dbReference type="RefSeq" id="XP_002507853.1">
    <property type="nucleotide sequence ID" value="XM_002507807.1"/>
</dbReference>
<evidence type="ECO:0000256" key="1">
    <source>
        <dbReference type="ARBA" id="ARBA00000900"/>
    </source>
</evidence>
<evidence type="ECO:0000256" key="6">
    <source>
        <dbReference type="ARBA" id="ARBA00022786"/>
    </source>
</evidence>
<feature type="region of interest" description="Disordered" evidence="9">
    <location>
        <begin position="122"/>
        <end position="188"/>
    </location>
</feature>
<dbReference type="PROSITE" id="PS50089">
    <property type="entry name" value="ZF_RING_2"/>
    <property type="match status" value="1"/>
</dbReference>
<evidence type="ECO:0000256" key="2">
    <source>
        <dbReference type="ARBA" id="ARBA00012483"/>
    </source>
</evidence>
<keyword evidence="3" id="KW-0808">Transferase</keyword>
<comment type="catalytic activity">
    <reaction evidence="1">
        <text>S-ubiquitinyl-[E2 ubiquitin-conjugating enzyme]-L-cysteine + [acceptor protein]-L-lysine = [E2 ubiquitin-conjugating enzyme]-L-cysteine + N(6)-ubiquitinyl-[acceptor protein]-L-lysine.</text>
        <dbReference type="EC" id="2.3.2.27"/>
    </reaction>
</comment>
<sequence length="404" mass="43416">MVTAGVVDIDPEIRAARAAQRARWRREQGLPPDDPEPTTVGDPADDLASEPTDWEDLGDAPETSGAADARDVAEAVERAIEERERRRRNGVLFHTALGAGILGHTLVGATRSIGRALQRWGSGEHAGARERLIAGPPEERARRAQMRRDEALARRLQREERAAAGMRPDHDPPEQGDGGEDRGALDDDEDEAAGFDWASGTVSDFLVHEWRTPFGNFRFAVNRGGDGDGGAQPRLRTTQGDDAEALLRRMMTGGAWGGADSGHDVFAFHEWMRSRGGNGFVTAGGENAMGGMTYEQMMALAERLGAVSAGVSADVIDAMPAWTYHSPTPGAMDPSGSPGGGPEHECSQVPCCSVCLCDAEDGDAMRTLPCMHVYHADCIDKWLGEHSTCPICKHDVREGSAVRT</sequence>
<dbReference type="OrthoDB" id="548632at2759"/>
<dbReference type="PANTHER" id="PTHR22937:SF65">
    <property type="entry name" value="E3 UBIQUITIN-PROTEIN LIGASE ARK2C"/>
    <property type="match status" value="1"/>
</dbReference>
<evidence type="ECO:0000313" key="12">
    <source>
        <dbReference type="Proteomes" id="UP000002009"/>
    </source>
</evidence>
<dbReference type="EC" id="2.3.2.27" evidence="2"/>